<organism evidence="8">
    <name type="scientific">Coleochaete scutata</name>
    <dbReference type="NCBI Taxonomy" id="3125"/>
    <lineage>
        <taxon>Eukaryota</taxon>
        <taxon>Viridiplantae</taxon>
        <taxon>Streptophyta</taxon>
        <taxon>Coleochaetophyceae</taxon>
        <taxon>Coleochaetales</taxon>
        <taxon>Coleochaetaceae</taxon>
        <taxon>Coleochaete</taxon>
    </lineage>
</organism>
<sequence>MSNQAIRDEKRRLLVLKYEVKRKEYKAICKNLEMSYKIRSEYGLKLAKLPRNSSRTRIRNRCIITGRSRSILKTFRISRIMFRTLASEGNLVGIRKSSW</sequence>
<evidence type="ECO:0000256" key="3">
    <source>
        <dbReference type="ARBA" id="ARBA00022980"/>
    </source>
</evidence>
<geneLocation type="mitochondrion" evidence="8"/>
<comment type="similarity">
    <text evidence="2">Belongs to the universal ribosomal protein uS14 family.</text>
</comment>
<protein>
    <recommendedName>
        <fullName evidence="6">Small ribosomal subunit protein uS14m</fullName>
    </recommendedName>
    <alternativeName>
        <fullName evidence="7">Ribosomal protein S14, mitochondrial</fullName>
    </alternativeName>
</protein>
<keyword evidence="4 8" id="KW-0496">Mitochondrion</keyword>
<accession>A0A5P9NWN5</accession>
<keyword evidence="3 8" id="KW-0689">Ribosomal protein</keyword>
<dbReference type="PROSITE" id="PS00527">
    <property type="entry name" value="RIBOSOMAL_S14"/>
    <property type="match status" value="1"/>
</dbReference>
<name>A0A5P9NWN5_COLSC</name>
<dbReference type="SUPFAM" id="SSF57716">
    <property type="entry name" value="Glucocorticoid receptor-like (DNA-binding domain)"/>
    <property type="match status" value="1"/>
</dbReference>
<dbReference type="GO" id="GO:0005739">
    <property type="term" value="C:mitochondrion"/>
    <property type="evidence" value="ECO:0007669"/>
    <property type="project" value="UniProtKB-SubCell"/>
</dbReference>
<dbReference type="GO" id="GO:0003735">
    <property type="term" value="F:structural constituent of ribosome"/>
    <property type="evidence" value="ECO:0007669"/>
    <property type="project" value="InterPro"/>
</dbReference>
<evidence type="ECO:0000256" key="5">
    <source>
        <dbReference type="ARBA" id="ARBA00023274"/>
    </source>
</evidence>
<dbReference type="InterPro" id="IPR018271">
    <property type="entry name" value="Ribosomal_uS14_CS"/>
</dbReference>
<proteinExistence type="inferred from homology"/>
<dbReference type="PANTHER" id="PTHR19836">
    <property type="entry name" value="30S RIBOSOMAL PROTEIN S14"/>
    <property type="match status" value="1"/>
</dbReference>
<evidence type="ECO:0000256" key="6">
    <source>
        <dbReference type="ARBA" id="ARBA00040774"/>
    </source>
</evidence>
<dbReference type="EMBL" id="MN613583">
    <property type="protein sequence ID" value="QFU80144.1"/>
    <property type="molecule type" value="Genomic_DNA"/>
</dbReference>
<evidence type="ECO:0000256" key="2">
    <source>
        <dbReference type="ARBA" id="ARBA00009083"/>
    </source>
</evidence>
<evidence type="ECO:0000256" key="4">
    <source>
        <dbReference type="ARBA" id="ARBA00023128"/>
    </source>
</evidence>
<dbReference type="GeneID" id="42369859"/>
<dbReference type="NCBIfam" id="NF006477">
    <property type="entry name" value="PRK08881.1"/>
    <property type="match status" value="1"/>
</dbReference>
<evidence type="ECO:0000256" key="7">
    <source>
        <dbReference type="ARBA" id="ARBA00042804"/>
    </source>
</evidence>
<dbReference type="Pfam" id="PF00253">
    <property type="entry name" value="Ribosomal_S14"/>
    <property type="match status" value="1"/>
</dbReference>
<dbReference type="FunFam" id="1.10.287.1480:FF:000001">
    <property type="entry name" value="30S ribosomal protein S14"/>
    <property type="match status" value="1"/>
</dbReference>
<dbReference type="InterPro" id="IPR001209">
    <property type="entry name" value="Ribosomal_uS14"/>
</dbReference>
<dbReference type="GO" id="GO:0015935">
    <property type="term" value="C:small ribosomal subunit"/>
    <property type="evidence" value="ECO:0007669"/>
    <property type="project" value="TreeGrafter"/>
</dbReference>
<keyword evidence="5" id="KW-0687">Ribonucleoprotein</keyword>
<dbReference type="Gene3D" id="1.10.287.1480">
    <property type="match status" value="1"/>
</dbReference>
<dbReference type="AlphaFoldDB" id="A0A5P9NWN5"/>
<dbReference type="GO" id="GO:0006412">
    <property type="term" value="P:translation"/>
    <property type="evidence" value="ECO:0007669"/>
    <property type="project" value="InterPro"/>
</dbReference>
<evidence type="ECO:0000313" key="8">
    <source>
        <dbReference type="EMBL" id="QFU80144.1"/>
    </source>
</evidence>
<reference evidence="8" key="1">
    <citation type="submission" date="2019-10" db="EMBL/GenBank/DDBJ databases">
        <title>Complete mitogenome of the streptophyte green alga Coleochaete scutata (Coleochaetophyceae).</title>
        <authorList>
            <person name="Turmel M."/>
            <person name="Otis C."/>
            <person name="Lemieux C."/>
        </authorList>
    </citation>
    <scope>NUCLEOTIDE SEQUENCE</scope>
</reference>
<dbReference type="RefSeq" id="YP_009710039.1">
    <property type="nucleotide sequence ID" value="NC_045180.1"/>
</dbReference>
<evidence type="ECO:0000256" key="1">
    <source>
        <dbReference type="ARBA" id="ARBA00004173"/>
    </source>
</evidence>
<dbReference type="PANTHER" id="PTHR19836:SF30">
    <property type="entry name" value="RIBOSOMAL PROTEIN S14"/>
    <property type="match status" value="1"/>
</dbReference>
<comment type="subcellular location">
    <subcellularLocation>
        <location evidence="1">Mitochondrion</location>
    </subcellularLocation>
</comment>
<gene>
    <name evidence="8" type="primary">rps14</name>
</gene>